<proteinExistence type="predicted"/>
<keyword evidence="2 5" id="KW-0812">Transmembrane</keyword>
<accession>A0A0F9VZI4</accession>
<feature type="transmembrane region" description="Helical" evidence="5">
    <location>
        <begin position="60"/>
        <end position="79"/>
    </location>
</feature>
<comment type="subcellular location">
    <subcellularLocation>
        <location evidence="1">Membrane</location>
        <topology evidence="1">Multi-pass membrane protein</topology>
    </subcellularLocation>
</comment>
<dbReference type="SMART" id="SM00028">
    <property type="entry name" value="TPR"/>
    <property type="match status" value="2"/>
</dbReference>
<feature type="transmembrane region" description="Helical" evidence="5">
    <location>
        <begin position="30"/>
        <end position="48"/>
    </location>
</feature>
<dbReference type="Pfam" id="PF04932">
    <property type="entry name" value="Wzy_C"/>
    <property type="match status" value="1"/>
</dbReference>
<dbReference type="EMBL" id="LAZR01000256">
    <property type="protein sequence ID" value="KKN78796.1"/>
    <property type="molecule type" value="Genomic_DNA"/>
</dbReference>
<feature type="transmembrane region" description="Helical" evidence="5">
    <location>
        <begin position="205"/>
        <end position="221"/>
    </location>
</feature>
<comment type="caution">
    <text evidence="7">The sequence shown here is derived from an EMBL/GenBank/DDBJ whole genome shotgun (WGS) entry which is preliminary data.</text>
</comment>
<organism evidence="7">
    <name type="scientific">marine sediment metagenome</name>
    <dbReference type="NCBI Taxonomy" id="412755"/>
    <lineage>
        <taxon>unclassified sequences</taxon>
        <taxon>metagenomes</taxon>
        <taxon>ecological metagenomes</taxon>
    </lineage>
</organism>
<dbReference type="SUPFAM" id="SSF48452">
    <property type="entry name" value="TPR-like"/>
    <property type="match status" value="1"/>
</dbReference>
<reference evidence="7" key="1">
    <citation type="journal article" date="2015" name="Nature">
        <title>Complex archaea that bridge the gap between prokaryotes and eukaryotes.</title>
        <authorList>
            <person name="Spang A."/>
            <person name="Saw J.H."/>
            <person name="Jorgensen S.L."/>
            <person name="Zaremba-Niedzwiedzka K."/>
            <person name="Martijn J."/>
            <person name="Lind A.E."/>
            <person name="van Eijk R."/>
            <person name="Schleper C."/>
            <person name="Guy L."/>
            <person name="Ettema T.J."/>
        </authorList>
    </citation>
    <scope>NUCLEOTIDE SEQUENCE</scope>
</reference>
<dbReference type="Gene3D" id="1.25.40.10">
    <property type="entry name" value="Tetratricopeptide repeat domain"/>
    <property type="match status" value="1"/>
</dbReference>
<evidence type="ECO:0000256" key="5">
    <source>
        <dbReference type="SAM" id="Phobius"/>
    </source>
</evidence>
<sequence length="517" mass="58274">MLRCANIVFIAGLVLCLAVSVDGYVDGRDLAARQLMLGVMTLMLLVLVKVDFGVLKHPVFLAYLAYWLWLTYSICFAVNKGESISRSFSMFNAMLIMLCLATLLKKLNIAKVIILTTICLGLYGIYEFSSKSIAVRVGIMDSKNLNAASIVLLMILCSYYYKEWKIPSLVAIGLSLFVIISLRARSSWLALFAALIVFALSNRKYLIPSLCGLLLLGVIVCKGNDIYNTSSLGQRLEIWKQTAIMIKDYPAGVGAGNWKLIFPLYAKYSSPETRANINYKIGSNGENKLIGWAHNDFLQEWSEIGIFGFASYLLLFILALYYSRGAIRAGIAGYITFACFTFPSHRAYLWFLLMIFFALAMKDYKPALIKFKRVYTAGAIALLVLCVIGFTIKLQTSMKSVEIYRARNINWDRVISVTDNLPFLANLDRAGMPLAYYRGVAFLTKRDLDNSLESFEYARKCSPNHIHILMNLAACYTINGEYRRAVECLHRVLTMCPDFIDAKHNLVTTIKMYKQEV</sequence>
<dbReference type="InterPro" id="IPR007016">
    <property type="entry name" value="O-antigen_ligase-rel_domated"/>
</dbReference>
<dbReference type="InterPro" id="IPR019734">
    <property type="entry name" value="TPR_rpt"/>
</dbReference>
<evidence type="ECO:0000256" key="4">
    <source>
        <dbReference type="ARBA" id="ARBA00023136"/>
    </source>
</evidence>
<evidence type="ECO:0000259" key="6">
    <source>
        <dbReference type="Pfam" id="PF04932"/>
    </source>
</evidence>
<dbReference type="PANTHER" id="PTHR37422:SF13">
    <property type="entry name" value="LIPOPOLYSACCHARIDE BIOSYNTHESIS PROTEIN PA4999-RELATED"/>
    <property type="match status" value="1"/>
</dbReference>
<dbReference type="AlphaFoldDB" id="A0A0F9VZI4"/>
<name>A0A0F9VZI4_9ZZZZ</name>
<evidence type="ECO:0000256" key="1">
    <source>
        <dbReference type="ARBA" id="ARBA00004141"/>
    </source>
</evidence>
<feature type="transmembrane region" description="Helical" evidence="5">
    <location>
        <begin position="334"/>
        <end position="361"/>
    </location>
</feature>
<evidence type="ECO:0000256" key="2">
    <source>
        <dbReference type="ARBA" id="ARBA00022692"/>
    </source>
</evidence>
<feature type="transmembrane region" description="Helical" evidence="5">
    <location>
        <begin position="169"/>
        <end position="199"/>
    </location>
</feature>
<dbReference type="PANTHER" id="PTHR37422">
    <property type="entry name" value="TEICHURONIC ACID BIOSYNTHESIS PROTEIN TUAE"/>
    <property type="match status" value="1"/>
</dbReference>
<evidence type="ECO:0000313" key="7">
    <source>
        <dbReference type="EMBL" id="KKN78796.1"/>
    </source>
</evidence>
<dbReference type="GO" id="GO:0016020">
    <property type="term" value="C:membrane"/>
    <property type="evidence" value="ECO:0007669"/>
    <property type="project" value="UniProtKB-SubCell"/>
</dbReference>
<dbReference type="PROSITE" id="PS50005">
    <property type="entry name" value="TPR"/>
    <property type="match status" value="1"/>
</dbReference>
<protein>
    <recommendedName>
        <fullName evidence="6">O-antigen ligase-related domain-containing protein</fullName>
    </recommendedName>
</protein>
<feature type="transmembrane region" description="Helical" evidence="5">
    <location>
        <begin position="146"/>
        <end position="162"/>
    </location>
</feature>
<feature type="domain" description="O-antigen ligase-related" evidence="6">
    <location>
        <begin position="171"/>
        <end position="313"/>
    </location>
</feature>
<feature type="transmembrane region" description="Helical" evidence="5">
    <location>
        <begin position="109"/>
        <end position="126"/>
    </location>
</feature>
<feature type="transmembrane region" description="Helical" evidence="5">
    <location>
        <begin position="373"/>
        <end position="392"/>
    </location>
</feature>
<dbReference type="InterPro" id="IPR011990">
    <property type="entry name" value="TPR-like_helical_dom_sf"/>
</dbReference>
<dbReference type="InterPro" id="IPR051533">
    <property type="entry name" value="WaaL-like"/>
</dbReference>
<feature type="transmembrane region" description="Helical" evidence="5">
    <location>
        <begin position="304"/>
        <end position="322"/>
    </location>
</feature>
<evidence type="ECO:0000256" key="3">
    <source>
        <dbReference type="ARBA" id="ARBA00022989"/>
    </source>
</evidence>
<keyword evidence="4 5" id="KW-0472">Membrane</keyword>
<keyword evidence="3 5" id="KW-1133">Transmembrane helix</keyword>
<gene>
    <name evidence="7" type="ORF">LCGC14_0345680</name>
</gene>